<protein>
    <recommendedName>
        <fullName evidence="4">MICOS complex subunit mic19</fullName>
    </recommendedName>
</protein>
<sequence length="187" mass="21342">MGAVPSKQDSTSPATEPIDKVDLGNTLAKKLSEATPDPKAPTPDAKRQETLDSAIQDKIHEELSKLRKQEQEMQKKIELALEKENIERQGKPWFGNDKGQSSELLQQELDRVKSQIEKYYKRDLNSFPSLKEARDKVIACYRADNNRTLDCWREVDAFKQAIKGAEKELMAAWNDAHEGTWLDAEEQ</sequence>
<gene>
    <name evidence="2" type="ORF">MJAP1_003699</name>
</gene>
<dbReference type="InterPro" id="IPR012471">
    <property type="entry name" value="DUF1690"/>
</dbReference>
<name>A0AAF0JHC1_9BASI</name>
<evidence type="ECO:0000256" key="1">
    <source>
        <dbReference type="SAM" id="MobiDB-lite"/>
    </source>
</evidence>
<feature type="region of interest" description="Disordered" evidence="1">
    <location>
        <begin position="1"/>
        <end position="57"/>
    </location>
</feature>
<evidence type="ECO:0008006" key="4">
    <source>
        <dbReference type="Google" id="ProtNLM"/>
    </source>
</evidence>
<evidence type="ECO:0000313" key="2">
    <source>
        <dbReference type="EMBL" id="WFD40711.1"/>
    </source>
</evidence>
<dbReference type="AlphaFoldDB" id="A0AAF0JHC1"/>
<keyword evidence="3" id="KW-1185">Reference proteome</keyword>
<reference evidence="2" key="1">
    <citation type="submission" date="2023-03" db="EMBL/GenBank/DDBJ databases">
        <title>Mating type loci evolution in Malassezia.</title>
        <authorList>
            <person name="Coelho M.A."/>
        </authorList>
    </citation>
    <scope>NUCLEOTIDE SEQUENCE</scope>
    <source>
        <strain evidence="2">CBS 9431</strain>
    </source>
</reference>
<feature type="compositionally biased region" description="Basic and acidic residues" evidence="1">
    <location>
        <begin position="44"/>
        <end position="57"/>
    </location>
</feature>
<dbReference type="Proteomes" id="UP001217754">
    <property type="component" value="Chromosome 7"/>
</dbReference>
<evidence type="ECO:0000313" key="3">
    <source>
        <dbReference type="Proteomes" id="UP001217754"/>
    </source>
</evidence>
<proteinExistence type="predicted"/>
<organism evidence="2 3">
    <name type="scientific">Malassezia japonica</name>
    <dbReference type="NCBI Taxonomy" id="223818"/>
    <lineage>
        <taxon>Eukaryota</taxon>
        <taxon>Fungi</taxon>
        <taxon>Dikarya</taxon>
        <taxon>Basidiomycota</taxon>
        <taxon>Ustilaginomycotina</taxon>
        <taxon>Malasseziomycetes</taxon>
        <taxon>Malasseziales</taxon>
        <taxon>Malasseziaceae</taxon>
        <taxon>Malassezia</taxon>
    </lineage>
</organism>
<accession>A0AAF0JHC1</accession>
<dbReference type="RefSeq" id="XP_060123608.1">
    <property type="nucleotide sequence ID" value="XM_060267625.1"/>
</dbReference>
<dbReference type="EMBL" id="CP119964">
    <property type="protein sequence ID" value="WFD40711.1"/>
    <property type="molecule type" value="Genomic_DNA"/>
</dbReference>
<dbReference type="GeneID" id="85227350"/>
<dbReference type="Pfam" id="PF07956">
    <property type="entry name" value="DUF1690"/>
    <property type="match status" value="1"/>
</dbReference>